<keyword evidence="5" id="KW-0653">Protein transport</keyword>
<dbReference type="GO" id="GO:0015833">
    <property type="term" value="P:peptide transport"/>
    <property type="evidence" value="ECO:0007669"/>
    <property type="project" value="UniProtKB-KW"/>
</dbReference>
<evidence type="ECO:0000313" key="9">
    <source>
        <dbReference type="EMBL" id="HEB42332.1"/>
    </source>
</evidence>
<evidence type="ECO:0000256" key="6">
    <source>
        <dbReference type="ARBA" id="ARBA00022989"/>
    </source>
</evidence>
<proteinExistence type="predicted"/>
<sequence>MFRHLLPNALPLLRSYIGNQSGAAAIAYASLVFIGLEADPSLPDWGAKLFEYRMFIFDDPLLILWPTLALATTVFLFQQAGDR</sequence>
<organism evidence="9">
    <name type="scientific">Agrobacterium albertimagni</name>
    <dbReference type="NCBI Taxonomy" id="147266"/>
    <lineage>
        <taxon>Bacteria</taxon>
        <taxon>Pseudomonadati</taxon>
        <taxon>Pseudomonadota</taxon>
        <taxon>Alphaproteobacteria</taxon>
        <taxon>Hyphomicrobiales</taxon>
        <taxon>Rhizobiaceae</taxon>
        <taxon>Rhizobium/Agrobacterium group</taxon>
        <taxon>Agrobacterium</taxon>
    </lineage>
</organism>
<dbReference type="InterPro" id="IPR035906">
    <property type="entry name" value="MetI-like_sf"/>
</dbReference>
<keyword evidence="6 8" id="KW-1133">Transmembrane helix</keyword>
<dbReference type="GO" id="GO:0005886">
    <property type="term" value="C:plasma membrane"/>
    <property type="evidence" value="ECO:0007669"/>
    <property type="project" value="UniProtKB-SubCell"/>
</dbReference>
<keyword evidence="3 8" id="KW-0812">Transmembrane</keyword>
<keyword evidence="2" id="KW-0813">Transport</keyword>
<name>A0A7C1P675_9HYPH</name>
<dbReference type="SUPFAM" id="SSF161098">
    <property type="entry name" value="MetI-like"/>
    <property type="match status" value="1"/>
</dbReference>
<gene>
    <name evidence="9" type="ORF">ENP70_01200</name>
</gene>
<comment type="caution">
    <text evidence="9">The sequence shown here is derived from an EMBL/GenBank/DDBJ whole genome shotgun (WGS) entry which is preliminary data.</text>
</comment>
<evidence type="ECO:0000256" key="5">
    <source>
        <dbReference type="ARBA" id="ARBA00022927"/>
    </source>
</evidence>
<keyword evidence="4" id="KW-0571">Peptide transport</keyword>
<dbReference type="PANTHER" id="PTHR43386:SF1">
    <property type="entry name" value="D,D-DIPEPTIDE TRANSPORT SYSTEM PERMEASE PROTEIN DDPC-RELATED"/>
    <property type="match status" value="1"/>
</dbReference>
<evidence type="ECO:0000256" key="8">
    <source>
        <dbReference type="SAM" id="Phobius"/>
    </source>
</evidence>
<dbReference type="GO" id="GO:0015031">
    <property type="term" value="P:protein transport"/>
    <property type="evidence" value="ECO:0007669"/>
    <property type="project" value="UniProtKB-KW"/>
</dbReference>
<evidence type="ECO:0000256" key="3">
    <source>
        <dbReference type="ARBA" id="ARBA00022692"/>
    </source>
</evidence>
<evidence type="ECO:0008006" key="10">
    <source>
        <dbReference type="Google" id="ProtNLM"/>
    </source>
</evidence>
<feature type="transmembrane region" description="Helical" evidence="8">
    <location>
        <begin position="12"/>
        <end position="34"/>
    </location>
</feature>
<protein>
    <recommendedName>
        <fullName evidence="10">ABC transporter permease</fullName>
    </recommendedName>
</protein>
<dbReference type="PANTHER" id="PTHR43386">
    <property type="entry name" value="OLIGOPEPTIDE TRANSPORT SYSTEM PERMEASE PROTEIN APPC"/>
    <property type="match status" value="1"/>
</dbReference>
<keyword evidence="7 8" id="KW-0472">Membrane</keyword>
<dbReference type="EMBL" id="DSKI01000070">
    <property type="protein sequence ID" value="HEB42332.1"/>
    <property type="molecule type" value="Genomic_DNA"/>
</dbReference>
<reference evidence="9" key="1">
    <citation type="journal article" date="2020" name="mSystems">
        <title>Genome- and Community-Level Interaction Insights into Carbon Utilization and Element Cycling Functions of Hydrothermarchaeota in Hydrothermal Sediment.</title>
        <authorList>
            <person name="Zhou Z."/>
            <person name="Liu Y."/>
            <person name="Xu W."/>
            <person name="Pan J."/>
            <person name="Luo Z.H."/>
            <person name="Li M."/>
        </authorList>
    </citation>
    <scope>NUCLEOTIDE SEQUENCE [LARGE SCALE GENOMIC DNA]</scope>
    <source>
        <strain evidence="9">SpSt-243</strain>
    </source>
</reference>
<evidence type="ECO:0000256" key="2">
    <source>
        <dbReference type="ARBA" id="ARBA00022448"/>
    </source>
</evidence>
<evidence type="ECO:0000256" key="4">
    <source>
        <dbReference type="ARBA" id="ARBA00022856"/>
    </source>
</evidence>
<comment type="subcellular location">
    <subcellularLocation>
        <location evidence="1">Cell membrane</location>
        <topology evidence="1">Multi-pass membrane protein</topology>
    </subcellularLocation>
</comment>
<dbReference type="AlphaFoldDB" id="A0A7C1P675"/>
<feature type="transmembrane region" description="Helical" evidence="8">
    <location>
        <begin position="54"/>
        <end position="77"/>
    </location>
</feature>
<evidence type="ECO:0000256" key="7">
    <source>
        <dbReference type="ARBA" id="ARBA00023136"/>
    </source>
</evidence>
<evidence type="ECO:0000256" key="1">
    <source>
        <dbReference type="ARBA" id="ARBA00004651"/>
    </source>
</evidence>
<accession>A0A7C1P675</accession>
<dbReference type="InterPro" id="IPR050366">
    <property type="entry name" value="BP-dependent_transpt_permease"/>
</dbReference>